<keyword evidence="1" id="KW-0732">Signal</keyword>
<organism evidence="2 3">
    <name type="scientific">Methylobacterium nodulans (strain LMG 21967 / CNCM I-2342 / ORS 2060)</name>
    <dbReference type="NCBI Taxonomy" id="460265"/>
    <lineage>
        <taxon>Bacteria</taxon>
        <taxon>Pseudomonadati</taxon>
        <taxon>Pseudomonadota</taxon>
        <taxon>Alphaproteobacteria</taxon>
        <taxon>Hyphomicrobiales</taxon>
        <taxon>Methylobacteriaceae</taxon>
        <taxon>Methylobacterium</taxon>
    </lineage>
</organism>
<dbReference type="SUPFAM" id="SSF56935">
    <property type="entry name" value="Porins"/>
    <property type="match status" value="1"/>
</dbReference>
<dbReference type="InterPro" id="IPR011486">
    <property type="entry name" value="BBP2"/>
</dbReference>
<feature type="chain" id="PRO_5002874251" description="Porin" evidence="1">
    <location>
        <begin position="23"/>
        <end position="411"/>
    </location>
</feature>
<dbReference type="HOGENOM" id="CLU_056889_0_0_5"/>
<dbReference type="AlphaFoldDB" id="B8IBU5"/>
<evidence type="ECO:0000313" key="3">
    <source>
        <dbReference type="Proteomes" id="UP000008207"/>
    </source>
</evidence>
<gene>
    <name evidence="2" type="ordered locus">Mnod_4481</name>
</gene>
<proteinExistence type="predicted"/>
<evidence type="ECO:0000313" key="2">
    <source>
        <dbReference type="EMBL" id="ACL59349.1"/>
    </source>
</evidence>
<dbReference type="EMBL" id="CP001349">
    <property type="protein sequence ID" value="ACL59349.1"/>
    <property type="molecule type" value="Genomic_DNA"/>
</dbReference>
<dbReference type="Pfam" id="PF07642">
    <property type="entry name" value="BBP2"/>
    <property type="match status" value="1"/>
</dbReference>
<dbReference type="STRING" id="460265.Mnod_4481"/>
<keyword evidence="3" id="KW-1185">Reference proteome</keyword>
<dbReference type="eggNOG" id="ENOG502ZA2G">
    <property type="taxonomic scope" value="Bacteria"/>
</dbReference>
<dbReference type="RefSeq" id="WP_015930987.1">
    <property type="nucleotide sequence ID" value="NC_011894.1"/>
</dbReference>
<sequence length="411" mass="44619">MAIRFTPVSMAALALMSGYAQAADMPAAPAPASAPQACKATISFPAFNGPIKQNPDPTCFTIGGFGDIYVGGALTGYAYTQTNPFPFSAAPLPSDRAARVDISNLQAFIQKADGPFQFYIQAGAYAIPALGFVNYSAFDQTDLLFSPLPVAFGKIVINDMWSIQGGRMPTLIGSEAPFTFQNLNISRGLLFNQENIINHGIQLNFSDGPWSASVAVTDGFFSGELSWLTGSVSYKIDDANTIGINGGFNFDRTNVLNRSLRYQYATPLFQQNSGIFNINYTYSEGPWTITPYFQFTNVERDLRIGILESASTYGGAVLASYSFTDNFALAGRVEYETQTGNRLTGITSLLYGPGSSALSFTITPTFTIGRYFLRGEYSHVQLYDITAGLGFGRLGNKTSQDRYMIETGFTF</sequence>
<name>B8IBU5_METNO</name>
<dbReference type="KEGG" id="mno:Mnod_4481"/>
<dbReference type="OrthoDB" id="5651975at2"/>
<feature type="signal peptide" evidence="1">
    <location>
        <begin position="1"/>
        <end position="22"/>
    </location>
</feature>
<protein>
    <recommendedName>
        <fullName evidence="4">Porin</fullName>
    </recommendedName>
</protein>
<reference evidence="2 3" key="1">
    <citation type="submission" date="2009-01" db="EMBL/GenBank/DDBJ databases">
        <title>Complete sequence of chromosome of Methylobacterium nodulans ORS 2060.</title>
        <authorList>
            <consortium name="US DOE Joint Genome Institute"/>
            <person name="Lucas S."/>
            <person name="Copeland A."/>
            <person name="Lapidus A."/>
            <person name="Glavina del Rio T."/>
            <person name="Dalin E."/>
            <person name="Tice H."/>
            <person name="Bruce D."/>
            <person name="Goodwin L."/>
            <person name="Pitluck S."/>
            <person name="Sims D."/>
            <person name="Brettin T."/>
            <person name="Detter J.C."/>
            <person name="Han C."/>
            <person name="Larimer F."/>
            <person name="Land M."/>
            <person name="Hauser L."/>
            <person name="Kyrpides N."/>
            <person name="Ivanova N."/>
            <person name="Marx C.J."/>
            <person name="Richardson P."/>
        </authorList>
    </citation>
    <scope>NUCLEOTIDE SEQUENCE [LARGE SCALE GENOMIC DNA]</scope>
    <source>
        <strain evidence="3">LMG 21967 / CNCM I-2342 / ORS 2060</strain>
    </source>
</reference>
<evidence type="ECO:0008006" key="4">
    <source>
        <dbReference type="Google" id="ProtNLM"/>
    </source>
</evidence>
<dbReference type="Proteomes" id="UP000008207">
    <property type="component" value="Chromosome"/>
</dbReference>
<evidence type="ECO:0000256" key="1">
    <source>
        <dbReference type="SAM" id="SignalP"/>
    </source>
</evidence>
<accession>B8IBU5</accession>